<evidence type="ECO:0000313" key="1">
    <source>
        <dbReference type="EMBL" id="KRN13876.1"/>
    </source>
</evidence>
<dbReference type="Proteomes" id="UP000051521">
    <property type="component" value="Unassembled WGS sequence"/>
</dbReference>
<sequence length="64" mass="7259">MPSIASCITTFSERITRPSEALIDCFKSSRFICNISLEFALINRFTIKTLFLKNYSSTEAVSMI</sequence>
<reference evidence="1 2" key="1">
    <citation type="journal article" date="2015" name="Genome Announc.">
        <title>Expanding the biotechnology potential of lactobacilli through comparative genomics of 213 strains and associated genera.</title>
        <authorList>
            <person name="Sun Z."/>
            <person name="Harris H.M."/>
            <person name="McCann A."/>
            <person name="Guo C."/>
            <person name="Argimon S."/>
            <person name="Zhang W."/>
            <person name="Yang X."/>
            <person name="Jeffery I.B."/>
            <person name="Cooney J.C."/>
            <person name="Kagawa T.F."/>
            <person name="Liu W."/>
            <person name="Song Y."/>
            <person name="Salvetti E."/>
            <person name="Wrobel A."/>
            <person name="Rasinkangas P."/>
            <person name="Parkhill J."/>
            <person name="Rea M.C."/>
            <person name="O'Sullivan O."/>
            <person name="Ritari J."/>
            <person name="Douillard F.P."/>
            <person name="Paul Ross R."/>
            <person name="Yang R."/>
            <person name="Briner A.E."/>
            <person name="Felis G.E."/>
            <person name="de Vos W.M."/>
            <person name="Barrangou R."/>
            <person name="Klaenhammer T.R."/>
            <person name="Caufield P.W."/>
            <person name="Cui Y."/>
            <person name="Zhang H."/>
            <person name="O'Toole P.W."/>
        </authorList>
    </citation>
    <scope>NUCLEOTIDE SEQUENCE [LARGE SCALE GENOMIC DNA]</scope>
    <source>
        <strain evidence="1 2">DSM 23908</strain>
    </source>
</reference>
<evidence type="ECO:0000313" key="2">
    <source>
        <dbReference type="Proteomes" id="UP000051521"/>
    </source>
</evidence>
<accession>A0ABR5PWF2</accession>
<protein>
    <submittedName>
        <fullName evidence="1">Uncharacterized protein</fullName>
    </submittedName>
</protein>
<proteinExistence type="predicted"/>
<comment type="caution">
    <text evidence="1">The sequence shown here is derived from an EMBL/GenBank/DDBJ whole genome shotgun (WGS) entry which is preliminary data.</text>
</comment>
<name>A0ABR5PWF2_9LACO</name>
<gene>
    <name evidence="1" type="ORF">FC38_GL001797</name>
</gene>
<keyword evidence="2" id="KW-1185">Reference proteome</keyword>
<dbReference type="EMBL" id="AYZO01000008">
    <property type="protein sequence ID" value="KRN13876.1"/>
    <property type="molecule type" value="Genomic_DNA"/>
</dbReference>
<organism evidence="1 2">
    <name type="scientific">Lactobacillus gigeriorum DSM 23908 = CRBIP 24.85</name>
    <dbReference type="NCBI Taxonomy" id="1423751"/>
    <lineage>
        <taxon>Bacteria</taxon>
        <taxon>Bacillati</taxon>
        <taxon>Bacillota</taxon>
        <taxon>Bacilli</taxon>
        <taxon>Lactobacillales</taxon>
        <taxon>Lactobacillaceae</taxon>
        <taxon>Lactobacillus</taxon>
    </lineage>
</organism>